<keyword evidence="8 9" id="KW-0694">RNA-binding</keyword>
<evidence type="ECO:0000313" key="14">
    <source>
        <dbReference type="Proteomes" id="UP001057291"/>
    </source>
</evidence>
<feature type="domain" description="CCA-adding enzyme C-terminal" evidence="12">
    <location>
        <begin position="252"/>
        <end position="403"/>
    </location>
</feature>
<dbReference type="Pfam" id="PF12627">
    <property type="entry name" value="PolyA_pol_RNAbd"/>
    <property type="match status" value="1"/>
</dbReference>
<dbReference type="GO" id="GO:0008033">
    <property type="term" value="P:tRNA processing"/>
    <property type="evidence" value="ECO:0007669"/>
    <property type="project" value="UniProtKB-KW"/>
</dbReference>
<evidence type="ECO:0000256" key="7">
    <source>
        <dbReference type="ARBA" id="ARBA00022842"/>
    </source>
</evidence>
<evidence type="ECO:0000256" key="2">
    <source>
        <dbReference type="ARBA" id="ARBA00022679"/>
    </source>
</evidence>
<evidence type="ECO:0000256" key="3">
    <source>
        <dbReference type="ARBA" id="ARBA00022694"/>
    </source>
</evidence>
<feature type="domain" description="tRNA nucleotidyltransferase/poly(A) polymerase RNA and SrmB- binding" evidence="11">
    <location>
        <begin position="169"/>
        <end position="224"/>
    </location>
</feature>
<evidence type="ECO:0000256" key="4">
    <source>
        <dbReference type="ARBA" id="ARBA00022695"/>
    </source>
</evidence>
<comment type="caution">
    <text evidence="13">The sequence shown here is derived from an EMBL/GenBank/DDBJ whole genome shotgun (WGS) entry which is preliminary data.</text>
</comment>
<comment type="similarity">
    <text evidence="9">Belongs to the tRNA nucleotidyltransferase/poly(A) polymerase family.</text>
</comment>
<dbReference type="PANTHER" id="PTHR46173:SF1">
    <property type="entry name" value="CCA TRNA NUCLEOTIDYLTRANSFERASE 1, MITOCHONDRIAL"/>
    <property type="match status" value="1"/>
</dbReference>
<proteinExistence type="inferred from homology"/>
<dbReference type="AlphaFoldDB" id="A0AAV4LK43"/>
<dbReference type="Gene3D" id="1.10.246.80">
    <property type="match status" value="1"/>
</dbReference>
<keyword evidence="6" id="KW-0547">Nucleotide-binding</keyword>
<dbReference type="InterPro" id="IPR032810">
    <property type="entry name" value="CCA-adding_enz_C"/>
</dbReference>
<keyword evidence="5" id="KW-0479">Metal-binding</keyword>
<dbReference type="GO" id="GO:0016779">
    <property type="term" value="F:nucleotidyltransferase activity"/>
    <property type="evidence" value="ECO:0007669"/>
    <property type="project" value="UniProtKB-KW"/>
</dbReference>
<evidence type="ECO:0000259" key="10">
    <source>
        <dbReference type="Pfam" id="PF01743"/>
    </source>
</evidence>
<evidence type="ECO:0000259" key="11">
    <source>
        <dbReference type="Pfam" id="PF12627"/>
    </source>
</evidence>
<dbReference type="CDD" id="cd05398">
    <property type="entry name" value="NT_ClassII-CCAase"/>
    <property type="match status" value="1"/>
</dbReference>
<gene>
    <name evidence="13" type="primary">cca</name>
    <name evidence="13" type="ORF">DNHGIG_37020</name>
</gene>
<dbReference type="NCBIfam" id="NF009814">
    <property type="entry name" value="PRK13299.1"/>
    <property type="match status" value="1"/>
</dbReference>
<evidence type="ECO:0000256" key="1">
    <source>
        <dbReference type="ARBA" id="ARBA00001946"/>
    </source>
</evidence>
<organism evidence="13 14">
    <name type="scientific">Collibacillus ludicampi</name>
    <dbReference type="NCBI Taxonomy" id="2771369"/>
    <lineage>
        <taxon>Bacteria</taxon>
        <taxon>Bacillati</taxon>
        <taxon>Bacillota</taxon>
        <taxon>Bacilli</taxon>
        <taxon>Bacillales</taxon>
        <taxon>Alicyclobacillaceae</taxon>
        <taxon>Collibacillus</taxon>
    </lineage>
</organism>
<dbReference type="EMBL" id="BOQE01000001">
    <property type="protein sequence ID" value="GIM48153.1"/>
    <property type="molecule type" value="Genomic_DNA"/>
</dbReference>
<accession>A0AAV4LK43</accession>
<dbReference type="GO" id="GO:0046872">
    <property type="term" value="F:metal ion binding"/>
    <property type="evidence" value="ECO:0007669"/>
    <property type="project" value="UniProtKB-KW"/>
</dbReference>
<dbReference type="Proteomes" id="UP001057291">
    <property type="component" value="Unassembled WGS sequence"/>
</dbReference>
<reference evidence="13" key="1">
    <citation type="journal article" date="2023" name="Int. J. Syst. Evol. Microbiol.">
        <title>Collibacillus ludicampi gen. nov., sp. nov., a new soil bacterium of the family Alicyclobacillaceae.</title>
        <authorList>
            <person name="Jojima T."/>
            <person name="Ioku Y."/>
            <person name="Fukuta Y."/>
            <person name="Shirasaka N."/>
            <person name="Matsumura Y."/>
            <person name="Mori M."/>
        </authorList>
    </citation>
    <scope>NUCLEOTIDE SEQUENCE</scope>
    <source>
        <strain evidence="13">TP075</strain>
    </source>
</reference>
<evidence type="ECO:0000313" key="13">
    <source>
        <dbReference type="EMBL" id="GIM48153.1"/>
    </source>
</evidence>
<dbReference type="SUPFAM" id="SSF81891">
    <property type="entry name" value="Poly A polymerase C-terminal region-like"/>
    <property type="match status" value="1"/>
</dbReference>
<name>A0AAV4LK43_9BACL</name>
<dbReference type="GO" id="GO:0000166">
    <property type="term" value="F:nucleotide binding"/>
    <property type="evidence" value="ECO:0007669"/>
    <property type="project" value="UniProtKB-KW"/>
</dbReference>
<dbReference type="SUPFAM" id="SSF81301">
    <property type="entry name" value="Nucleotidyltransferase"/>
    <property type="match status" value="1"/>
</dbReference>
<dbReference type="Gene3D" id="3.30.460.10">
    <property type="entry name" value="Beta Polymerase, domain 2"/>
    <property type="match status" value="1"/>
</dbReference>
<dbReference type="InterPro" id="IPR032828">
    <property type="entry name" value="PolyA_RNA-bd"/>
</dbReference>
<evidence type="ECO:0000259" key="12">
    <source>
        <dbReference type="Pfam" id="PF13735"/>
    </source>
</evidence>
<dbReference type="InterPro" id="IPR050264">
    <property type="entry name" value="Bact_CCA-adding_enz_type3_sf"/>
</dbReference>
<dbReference type="InterPro" id="IPR002646">
    <property type="entry name" value="PolA_pol_head_dom"/>
</dbReference>
<keyword evidence="2 9" id="KW-0808">Transferase</keyword>
<evidence type="ECO:0000256" key="9">
    <source>
        <dbReference type="RuleBase" id="RU003953"/>
    </source>
</evidence>
<dbReference type="InterPro" id="IPR043519">
    <property type="entry name" value="NT_sf"/>
</dbReference>
<comment type="cofactor">
    <cofactor evidence="1">
        <name>Mg(2+)</name>
        <dbReference type="ChEBI" id="CHEBI:18420"/>
    </cofactor>
</comment>
<dbReference type="GO" id="GO:0000049">
    <property type="term" value="F:tRNA binding"/>
    <property type="evidence" value="ECO:0007669"/>
    <property type="project" value="TreeGrafter"/>
</dbReference>
<evidence type="ECO:0000256" key="8">
    <source>
        <dbReference type="ARBA" id="ARBA00022884"/>
    </source>
</evidence>
<dbReference type="Gene3D" id="1.10.3090.10">
    <property type="entry name" value="cca-adding enzyme, domain 2"/>
    <property type="match status" value="1"/>
</dbReference>
<keyword evidence="3" id="KW-0819">tRNA processing</keyword>
<keyword evidence="14" id="KW-1185">Reference proteome</keyword>
<dbReference type="Pfam" id="PF01743">
    <property type="entry name" value="PolyA_pol"/>
    <property type="match status" value="1"/>
</dbReference>
<protein>
    <submittedName>
        <fullName evidence="13">CCA-adding enzyme</fullName>
    </submittedName>
</protein>
<dbReference type="PROSITE" id="PS51257">
    <property type="entry name" value="PROKAR_LIPOPROTEIN"/>
    <property type="match status" value="1"/>
</dbReference>
<sequence>MKRAERAARKVLQRLEEAGFQAYFVGGCVRDQLMKRPVSDYDVATNARPEEVQALFSHTIPTGIQHGTVTVWLEETSVEVTTFRVESRYKDSRRPEHVHFVDSLYLDLARRDFTINAIAQDLNGRYYDPFHGMDDLASNMLRTVGEPFERFQEDALRLLRAVRFAAQLGMRIEKETYEAICTHAGLLSRIAVERIRTEWDKILLSNAAYGIQLLLKTGLFPYVFFDIEVPSPQILSSLSLIEKLPKKLTIRYAALCDRMGIREQEADRWLRKLRHGKKFVRDILSVLRALPTGDQSICDLLNWEDTTWRNHLYHVGKEAAEHAAQILSVYEPNDQATMVYNLYRAKISQQPIWTMCDLKIDGHRLLNEFPDLERKGWLIGEILKHLVGEVLRHPHKNDPYALLCEARDFLEKNRGSQE</sequence>
<dbReference type="PANTHER" id="PTHR46173">
    <property type="entry name" value="CCA TRNA NUCLEOTIDYLTRANSFERASE 1, MITOCHONDRIAL"/>
    <property type="match status" value="1"/>
</dbReference>
<dbReference type="Pfam" id="PF13735">
    <property type="entry name" value="tRNA_NucTran2_2"/>
    <property type="match status" value="1"/>
</dbReference>
<evidence type="ECO:0000256" key="6">
    <source>
        <dbReference type="ARBA" id="ARBA00022741"/>
    </source>
</evidence>
<evidence type="ECO:0000256" key="5">
    <source>
        <dbReference type="ARBA" id="ARBA00022723"/>
    </source>
</evidence>
<keyword evidence="4" id="KW-0548">Nucleotidyltransferase</keyword>
<feature type="domain" description="Poly A polymerase head" evidence="10">
    <location>
        <begin position="22"/>
        <end position="142"/>
    </location>
</feature>
<keyword evidence="7" id="KW-0460">Magnesium</keyword>